<evidence type="ECO:0000313" key="2">
    <source>
        <dbReference type="EMBL" id="MFC4755935.1"/>
    </source>
</evidence>
<comment type="caution">
    <text evidence="2">The sequence shown here is derived from an EMBL/GenBank/DDBJ whole genome shotgun (WGS) entry which is preliminary data.</text>
</comment>
<name>A0ABV9PU81_9ACTN</name>
<dbReference type="Gene3D" id="3.60.70.12">
    <property type="entry name" value="L-amino peptidase D-ALA esterase/amidase"/>
    <property type="match status" value="1"/>
</dbReference>
<gene>
    <name evidence="2" type="ORF">ACFO7U_14275</name>
</gene>
<evidence type="ECO:0000256" key="1">
    <source>
        <dbReference type="ARBA" id="ARBA00007068"/>
    </source>
</evidence>
<sequence>MSHSDSVKLQSTGLRGVSVGHWSDHAARTGCTVLILPEGTVASREVRGGAPATRDLDALAPDKAVTSTDAVVLTGGSAFGLAAADGVMRFLEAAGRGVPTPGGRVPIVPTLALFDLGIGDASVRPGADNAFTAAQAASGPEFEVGQIGAGSGALTSWWRGRDAARPGGLRYAETTLGEVVVGAWCAVNAFGDIDHGGDAEVDLSAVADLAPPFDFDSERTHTTIGAVVTNARLDKTACYVMAQGAHDGLSRALTPPHTRYDGDAFIAAATCEVPADVDTVRLMALDAVSRAIRSAGTRPV</sequence>
<dbReference type="EMBL" id="JBHSHP010000055">
    <property type="protein sequence ID" value="MFC4755935.1"/>
    <property type="molecule type" value="Genomic_DNA"/>
</dbReference>
<protein>
    <submittedName>
        <fullName evidence="2">P1 family peptidase</fullName>
    </submittedName>
</protein>
<dbReference type="PANTHER" id="PTHR36512">
    <property type="entry name" value="D-AMINOPEPTIDASE"/>
    <property type="match status" value="1"/>
</dbReference>
<organism evidence="2 3">
    <name type="scientific">Dietzia aurantiaca</name>
    <dbReference type="NCBI Taxonomy" id="983873"/>
    <lineage>
        <taxon>Bacteria</taxon>
        <taxon>Bacillati</taxon>
        <taxon>Actinomycetota</taxon>
        <taxon>Actinomycetes</taxon>
        <taxon>Mycobacteriales</taxon>
        <taxon>Dietziaceae</taxon>
        <taxon>Dietzia</taxon>
    </lineage>
</organism>
<dbReference type="InterPro" id="IPR005321">
    <property type="entry name" value="Peptidase_S58_DmpA"/>
</dbReference>
<reference evidence="3" key="1">
    <citation type="journal article" date="2019" name="Int. J. Syst. Evol. Microbiol.">
        <title>The Global Catalogue of Microorganisms (GCM) 10K type strain sequencing project: providing services to taxonomists for standard genome sequencing and annotation.</title>
        <authorList>
            <consortium name="The Broad Institute Genomics Platform"/>
            <consortium name="The Broad Institute Genome Sequencing Center for Infectious Disease"/>
            <person name="Wu L."/>
            <person name="Ma J."/>
        </authorList>
    </citation>
    <scope>NUCLEOTIDE SEQUENCE [LARGE SCALE GENOMIC DNA]</scope>
    <source>
        <strain evidence="3">JCM 11882</strain>
    </source>
</reference>
<comment type="similarity">
    <text evidence="1">Belongs to the peptidase S58 family.</text>
</comment>
<dbReference type="Pfam" id="PF03576">
    <property type="entry name" value="Peptidase_S58"/>
    <property type="match status" value="1"/>
</dbReference>
<dbReference type="RefSeq" id="WP_344996075.1">
    <property type="nucleotide sequence ID" value="NZ_BAABCD010000054.1"/>
</dbReference>
<dbReference type="Proteomes" id="UP001595836">
    <property type="component" value="Unassembled WGS sequence"/>
</dbReference>
<dbReference type="CDD" id="cd02252">
    <property type="entry name" value="nylC_like"/>
    <property type="match status" value="1"/>
</dbReference>
<dbReference type="PANTHER" id="PTHR36512:SF3">
    <property type="entry name" value="BLR5678 PROTEIN"/>
    <property type="match status" value="1"/>
</dbReference>
<dbReference type="SUPFAM" id="SSF56266">
    <property type="entry name" value="DmpA/ArgJ-like"/>
    <property type="match status" value="1"/>
</dbReference>
<accession>A0ABV9PU81</accession>
<evidence type="ECO:0000313" key="3">
    <source>
        <dbReference type="Proteomes" id="UP001595836"/>
    </source>
</evidence>
<dbReference type="InterPro" id="IPR016117">
    <property type="entry name" value="ArgJ-like_dom_sf"/>
</dbReference>
<proteinExistence type="inferred from homology"/>
<keyword evidence="3" id="KW-1185">Reference proteome</keyword>